<dbReference type="SUPFAM" id="SSF56601">
    <property type="entry name" value="beta-lactamase/transpeptidase-like"/>
    <property type="match status" value="1"/>
</dbReference>
<keyword evidence="12" id="KW-0472">Membrane</keyword>
<keyword evidence="10" id="KW-0133">Cell shape</keyword>
<feature type="domain" description="Glycosyl transferase family 51" evidence="18">
    <location>
        <begin position="33"/>
        <end position="206"/>
    </location>
</feature>
<evidence type="ECO:0000256" key="11">
    <source>
        <dbReference type="ARBA" id="ARBA00022984"/>
    </source>
</evidence>
<evidence type="ECO:0000256" key="6">
    <source>
        <dbReference type="ARBA" id="ARBA00022670"/>
    </source>
</evidence>
<keyword evidence="11" id="KW-0573">Peptidoglycan synthesis</keyword>
<dbReference type="InterPro" id="IPR050396">
    <property type="entry name" value="Glycosyltr_51/Transpeptidase"/>
</dbReference>
<feature type="domain" description="Penicillin-binding protein transpeptidase" evidence="17">
    <location>
        <begin position="314"/>
        <end position="584"/>
    </location>
</feature>
<dbReference type="SUPFAM" id="SSF53955">
    <property type="entry name" value="Lysozyme-like"/>
    <property type="match status" value="1"/>
</dbReference>
<dbReference type="PANTHER" id="PTHR32282">
    <property type="entry name" value="BINDING PROTEIN TRANSPEPTIDASE, PUTATIVE-RELATED"/>
    <property type="match status" value="1"/>
</dbReference>
<evidence type="ECO:0000256" key="12">
    <source>
        <dbReference type="ARBA" id="ARBA00023136"/>
    </source>
</evidence>
<comment type="subcellular location">
    <subcellularLocation>
        <location evidence="1">Cell membrane</location>
    </subcellularLocation>
</comment>
<evidence type="ECO:0000259" key="18">
    <source>
        <dbReference type="Pfam" id="PF00912"/>
    </source>
</evidence>
<evidence type="ECO:0000313" key="19">
    <source>
        <dbReference type="EMBL" id="GLI54827.1"/>
    </source>
</evidence>
<evidence type="ECO:0000259" key="17">
    <source>
        <dbReference type="Pfam" id="PF00905"/>
    </source>
</evidence>
<evidence type="ECO:0000313" key="20">
    <source>
        <dbReference type="Proteomes" id="UP001144471"/>
    </source>
</evidence>
<dbReference type="InterPro" id="IPR001460">
    <property type="entry name" value="PCN-bd_Tpept"/>
</dbReference>
<dbReference type="FunFam" id="1.10.3810.10:FF:000001">
    <property type="entry name" value="Penicillin-binding protein 1A"/>
    <property type="match status" value="1"/>
</dbReference>
<dbReference type="GO" id="GO:0009002">
    <property type="term" value="F:serine-type D-Ala-D-Ala carboxypeptidase activity"/>
    <property type="evidence" value="ECO:0007669"/>
    <property type="project" value="UniProtKB-EC"/>
</dbReference>
<dbReference type="GO" id="GO:0006508">
    <property type="term" value="P:proteolysis"/>
    <property type="evidence" value="ECO:0007669"/>
    <property type="project" value="UniProtKB-KW"/>
</dbReference>
<proteinExistence type="inferred from homology"/>
<dbReference type="InterPro" id="IPR023346">
    <property type="entry name" value="Lysozyme-like_dom_sf"/>
</dbReference>
<dbReference type="EMBL" id="BSDY01000001">
    <property type="protein sequence ID" value="GLI54827.1"/>
    <property type="molecule type" value="Genomic_DNA"/>
</dbReference>
<dbReference type="InterPro" id="IPR012338">
    <property type="entry name" value="Beta-lactam/transpept-like"/>
</dbReference>
<dbReference type="Gene3D" id="3.40.710.10">
    <property type="entry name" value="DD-peptidase/beta-lactamase superfamily"/>
    <property type="match status" value="1"/>
</dbReference>
<dbReference type="GO" id="GO:0008658">
    <property type="term" value="F:penicillin binding"/>
    <property type="evidence" value="ECO:0007669"/>
    <property type="project" value="InterPro"/>
</dbReference>
<comment type="caution">
    <text evidence="19">The sequence shown here is derived from an EMBL/GenBank/DDBJ whole genome shotgun (WGS) entry which is preliminary data.</text>
</comment>
<reference evidence="19" key="1">
    <citation type="submission" date="2022-12" db="EMBL/GenBank/DDBJ databases">
        <title>Reference genome sequencing for broad-spectrum identification of bacterial and archaeal isolates by mass spectrometry.</title>
        <authorList>
            <person name="Sekiguchi Y."/>
            <person name="Tourlousse D.M."/>
        </authorList>
    </citation>
    <scope>NUCLEOTIDE SEQUENCE</scope>
    <source>
        <strain evidence="19">10succ1</strain>
    </source>
</reference>
<gene>
    <name evidence="19" type="ORF">PM10SUCC1_03420</name>
</gene>
<dbReference type="GO" id="GO:0009252">
    <property type="term" value="P:peptidoglycan biosynthetic process"/>
    <property type="evidence" value="ECO:0007669"/>
    <property type="project" value="UniProtKB-KW"/>
</dbReference>
<evidence type="ECO:0000256" key="16">
    <source>
        <dbReference type="ARBA" id="ARBA00049902"/>
    </source>
</evidence>
<evidence type="ECO:0000256" key="10">
    <source>
        <dbReference type="ARBA" id="ARBA00022960"/>
    </source>
</evidence>
<evidence type="ECO:0000256" key="3">
    <source>
        <dbReference type="ARBA" id="ARBA00007739"/>
    </source>
</evidence>
<evidence type="ECO:0000256" key="2">
    <source>
        <dbReference type="ARBA" id="ARBA00007090"/>
    </source>
</evidence>
<dbReference type="NCBIfam" id="TIGR02074">
    <property type="entry name" value="PBP_1a_fam"/>
    <property type="match status" value="1"/>
</dbReference>
<evidence type="ECO:0000256" key="8">
    <source>
        <dbReference type="ARBA" id="ARBA00022679"/>
    </source>
</evidence>
<keyword evidence="4" id="KW-1003">Cell membrane</keyword>
<accession>A0A9W6LLM5</accession>
<evidence type="ECO:0000256" key="9">
    <source>
        <dbReference type="ARBA" id="ARBA00022801"/>
    </source>
</evidence>
<dbReference type="GO" id="GO:0005886">
    <property type="term" value="C:plasma membrane"/>
    <property type="evidence" value="ECO:0007669"/>
    <property type="project" value="UniProtKB-SubCell"/>
</dbReference>
<evidence type="ECO:0000256" key="14">
    <source>
        <dbReference type="ARBA" id="ARBA00023316"/>
    </source>
</evidence>
<comment type="catalytic activity">
    <reaction evidence="15">
        <text>Preferential cleavage: (Ac)2-L-Lys-D-Ala-|-D-Ala. Also transpeptidation of peptidyl-alanyl moieties that are N-acyl substituents of D-alanine.</text>
        <dbReference type="EC" id="3.4.16.4"/>
    </reaction>
</comment>
<comment type="similarity">
    <text evidence="3">In the N-terminal section; belongs to the glycosyltransferase 51 family.</text>
</comment>
<sequence length="666" mass="74778">MGGVSIATYISVKDSINSYTLTEPITVLDRDENIIEYISRQKGENADISEIPEDLQNAFIAVEDRRFYSHFGIDVRRLGKAVLVNLSKGRVSQGGSTISQQLSKNAFLSNERTITRKFKELIITLEIERVYTKKEILEKYLNEIYFGSGSYGVREAARDIFNKDVSEINLPEAAMLAGIPNRPSTYNPRTNLDNALKRAHLILKLMYNQGIIDEAQYNLALQHKFLKEQDLPRGYRRRKNVSVIVKDGRRKRESAKAPDFTDIVEDKLTDLVAVDIVARGGLKVYTTLDTEMQKTAREEFNSYSYLRKDAKLQGAMVTLDAHTGEVRSIIGGKNYSAGNFNRAVNTKKQIGSTFKPFVYYTAMEKGYTMNQVVDASTVSYGKWTPRNYGRKEYGKITLLESLEKSVNTVAVKLLKEVGLESVKGNFQATGAGITMEDNLTSALGSMSASPLDLATSYLPFANGGYAHEPVLITKIEDDHGNVLYRRETEEGSWIFDPVNTALTTYMLQDVVKNGSGRAAKVTTRFGSALEQGGKTGTSNDFRAAWYAGFTPDYVTVIYMGYDDNSSMPNGSTGGRVAAPLWKNFYMSLIDKGIYDPSEFEFIDDNKRNGELVKRNIDLRTGEVGRPPKTYRREVLFKKDQVPEGEIKKFFRGVSDGTKGFFRRLFD</sequence>
<keyword evidence="7" id="KW-0328">Glycosyltransferase</keyword>
<dbReference type="InterPro" id="IPR036950">
    <property type="entry name" value="PBP_transglycosylase"/>
</dbReference>
<dbReference type="Pfam" id="PF00912">
    <property type="entry name" value="Transgly"/>
    <property type="match status" value="1"/>
</dbReference>
<keyword evidence="8" id="KW-0808">Transferase</keyword>
<dbReference type="GO" id="GO:0030288">
    <property type="term" value="C:outer membrane-bounded periplasmic space"/>
    <property type="evidence" value="ECO:0007669"/>
    <property type="project" value="TreeGrafter"/>
</dbReference>
<dbReference type="Proteomes" id="UP001144471">
    <property type="component" value="Unassembled WGS sequence"/>
</dbReference>
<dbReference type="GO" id="GO:0071555">
    <property type="term" value="P:cell wall organization"/>
    <property type="evidence" value="ECO:0007669"/>
    <property type="project" value="UniProtKB-KW"/>
</dbReference>
<evidence type="ECO:0000256" key="5">
    <source>
        <dbReference type="ARBA" id="ARBA00022645"/>
    </source>
</evidence>
<dbReference type="PANTHER" id="PTHR32282:SF11">
    <property type="entry name" value="PENICILLIN-BINDING PROTEIN 1B"/>
    <property type="match status" value="1"/>
</dbReference>
<dbReference type="Gene3D" id="1.10.3810.10">
    <property type="entry name" value="Biosynthetic peptidoglycan transglycosylase-like"/>
    <property type="match status" value="1"/>
</dbReference>
<comment type="similarity">
    <text evidence="2">In the C-terminal section; belongs to the transpeptidase family.</text>
</comment>
<evidence type="ECO:0000256" key="15">
    <source>
        <dbReference type="ARBA" id="ARBA00034000"/>
    </source>
</evidence>
<keyword evidence="6" id="KW-0645">Protease</keyword>
<evidence type="ECO:0000256" key="4">
    <source>
        <dbReference type="ARBA" id="ARBA00022475"/>
    </source>
</evidence>
<keyword evidence="13" id="KW-0511">Multifunctional enzyme</keyword>
<keyword evidence="5" id="KW-0121">Carboxypeptidase</keyword>
<evidence type="ECO:0000256" key="7">
    <source>
        <dbReference type="ARBA" id="ARBA00022676"/>
    </source>
</evidence>
<dbReference type="AlphaFoldDB" id="A0A9W6LLM5"/>
<name>A0A9W6LLM5_9FUSO</name>
<keyword evidence="9" id="KW-0378">Hydrolase</keyword>
<dbReference type="Pfam" id="PF00905">
    <property type="entry name" value="Transpeptidase"/>
    <property type="match status" value="1"/>
</dbReference>
<keyword evidence="14" id="KW-0961">Cell wall biogenesis/degradation</keyword>
<dbReference type="GO" id="GO:0008360">
    <property type="term" value="P:regulation of cell shape"/>
    <property type="evidence" value="ECO:0007669"/>
    <property type="project" value="UniProtKB-KW"/>
</dbReference>
<evidence type="ECO:0000256" key="13">
    <source>
        <dbReference type="ARBA" id="ARBA00023268"/>
    </source>
</evidence>
<keyword evidence="20" id="KW-1185">Reference proteome</keyword>
<protein>
    <submittedName>
        <fullName evidence="19">Penicillin-binding protein</fullName>
    </submittedName>
</protein>
<dbReference type="GO" id="GO:0008955">
    <property type="term" value="F:peptidoglycan glycosyltransferase activity"/>
    <property type="evidence" value="ECO:0007669"/>
    <property type="project" value="UniProtKB-EC"/>
</dbReference>
<dbReference type="InterPro" id="IPR001264">
    <property type="entry name" value="Glyco_trans_51"/>
</dbReference>
<organism evidence="19 20">
    <name type="scientific">Propionigenium maris DSM 9537</name>
    <dbReference type="NCBI Taxonomy" id="1123000"/>
    <lineage>
        <taxon>Bacteria</taxon>
        <taxon>Fusobacteriati</taxon>
        <taxon>Fusobacteriota</taxon>
        <taxon>Fusobacteriia</taxon>
        <taxon>Fusobacteriales</taxon>
        <taxon>Fusobacteriaceae</taxon>
        <taxon>Propionigenium</taxon>
    </lineage>
</organism>
<comment type="catalytic activity">
    <reaction evidence="16">
        <text>[GlcNAc-(1-&gt;4)-Mur2Ac(oyl-L-Ala-gamma-D-Glu-L-Lys-D-Ala-D-Ala)](n)-di-trans,octa-cis-undecaprenyl diphosphate + beta-D-GlcNAc-(1-&gt;4)-Mur2Ac(oyl-L-Ala-gamma-D-Glu-L-Lys-D-Ala-D-Ala)-di-trans,octa-cis-undecaprenyl diphosphate = [GlcNAc-(1-&gt;4)-Mur2Ac(oyl-L-Ala-gamma-D-Glu-L-Lys-D-Ala-D-Ala)](n+1)-di-trans,octa-cis-undecaprenyl diphosphate + di-trans,octa-cis-undecaprenyl diphosphate + H(+)</text>
        <dbReference type="Rhea" id="RHEA:23708"/>
        <dbReference type="Rhea" id="RHEA-COMP:9602"/>
        <dbReference type="Rhea" id="RHEA-COMP:9603"/>
        <dbReference type="ChEBI" id="CHEBI:15378"/>
        <dbReference type="ChEBI" id="CHEBI:58405"/>
        <dbReference type="ChEBI" id="CHEBI:60033"/>
        <dbReference type="ChEBI" id="CHEBI:78435"/>
        <dbReference type="EC" id="2.4.99.28"/>
    </reaction>
</comment>
<evidence type="ECO:0000256" key="1">
    <source>
        <dbReference type="ARBA" id="ARBA00004236"/>
    </source>
</evidence>